<keyword evidence="6" id="KW-0119">Carbohydrate metabolism</keyword>
<feature type="domain" description="Glycosyl hydrolase family 13 catalytic" evidence="7">
    <location>
        <begin position="162"/>
        <end position="518"/>
    </location>
</feature>
<dbReference type="Pfam" id="PF02922">
    <property type="entry name" value="CBM_48"/>
    <property type="match status" value="1"/>
</dbReference>
<dbReference type="EMBL" id="JAXBLV010000222">
    <property type="protein sequence ID" value="MDY3562767.1"/>
    <property type="molecule type" value="Genomic_DNA"/>
</dbReference>
<evidence type="ECO:0000256" key="1">
    <source>
        <dbReference type="ARBA" id="ARBA00000826"/>
    </source>
</evidence>
<evidence type="ECO:0000259" key="7">
    <source>
        <dbReference type="SMART" id="SM00642"/>
    </source>
</evidence>
<dbReference type="PIRSF" id="PIRSF000463">
    <property type="entry name" value="GlgB"/>
    <property type="match status" value="1"/>
</dbReference>
<sequence>MGLADFIKEFRLMPAMKPTKPVSRVRPYPAAEIKHGRHSASAPAIHAGMGAIPHANGVAFRVWAPHAESVAVIGTFNDWDKSKNPMTRENAEGYWYCDVPGAKIGAEYRYSLQTPAGELSKIDPYAREVTNSVGNAVVHDPNFDWGEEFHKTPAWNEWVIYELHVGTFNDPNPDDPRPATFETVVHRFDHLKKLGVNCIQVMPVAEFAGDRSWGYNPAHMFAVEGAYGGPKKFKEFVREAHRNGFAVILDVVYNHFGPSDLDLWQFDGWSENGGGGIYFYQDWRRETPWGDTRPDYGRPEVRQFIRDNAMMWVEDYHIDGLRMDMTLYIRSVRADGEPNLPDGWSLLQWINGEIREKHPNTLTIAEDLQHSEWMTKPVGEGGAGYGAQWDDQFVHPIREAVIAAEDDHRSMGAIAHALAHRYNGDAFQRVIYSESHDEVANGKARVVHEIAPGDPKNWFAQKRSTLAAALVFTAPGIPMLFQGQEFLEGEWFRDTVPLDWDKSSEFRGIVRLYRDLVRLRLNRGGQTKGLTGQHIQVIRADETAKVIAFHRWMDGGQDDSVVVVANFHRDARENFRIGFPESGAWKLLINSDWAGYSETFGNYPSSDVTAEPGECDGLPDHGAVNIGPYSVLVFARTSS</sequence>
<keyword evidence="5" id="KW-0808">Transferase</keyword>
<organism evidence="8 9">
    <name type="scientific">Gemmata algarum</name>
    <dbReference type="NCBI Taxonomy" id="2975278"/>
    <lineage>
        <taxon>Bacteria</taxon>
        <taxon>Pseudomonadati</taxon>
        <taxon>Planctomycetota</taxon>
        <taxon>Planctomycetia</taxon>
        <taxon>Gemmatales</taxon>
        <taxon>Gemmataceae</taxon>
        <taxon>Gemmata</taxon>
    </lineage>
</organism>
<dbReference type="Pfam" id="PF00128">
    <property type="entry name" value="Alpha-amylase"/>
    <property type="match status" value="2"/>
</dbReference>
<dbReference type="PANTHER" id="PTHR43651">
    <property type="entry name" value="1,4-ALPHA-GLUCAN-BRANCHING ENZYME"/>
    <property type="match status" value="1"/>
</dbReference>
<gene>
    <name evidence="8" type="ORF">R5W23_004245</name>
</gene>
<dbReference type="Gene3D" id="2.60.40.10">
    <property type="entry name" value="Immunoglobulins"/>
    <property type="match status" value="1"/>
</dbReference>
<dbReference type="Proteomes" id="UP001272242">
    <property type="component" value="Unassembled WGS sequence"/>
</dbReference>
<dbReference type="InterPro" id="IPR013783">
    <property type="entry name" value="Ig-like_fold"/>
</dbReference>
<dbReference type="Gene3D" id="3.20.20.80">
    <property type="entry name" value="Glycosidases"/>
    <property type="match status" value="1"/>
</dbReference>
<dbReference type="EC" id="2.4.1.18" evidence="4"/>
<dbReference type="PANTHER" id="PTHR43651:SF11">
    <property type="entry name" value="MALTO-OLIGOSYLTREHALOSE TREHALOHYDROLASE"/>
    <property type="match status" value="1"/>
</dbReference>
<dbReference type="GO" id="GO:0016787">
    <property type="term" value="F:hydrolase activity"/>
    <property type="evidence" value="ECO:0007669"/>
    <property type="project" value="UniProtKB-KW"/>
</dbReference>
<evidence type="ECO:0000313" key="9">
    <source>
        <dbReference type="Proteomes" id="UP001272242"/>
    </source>
</evidence>
<name>A0ABU5F7L1_9BACT</name>
<comment type="caution">
    <text evidence="8">The sequence shown here is derived from an EMBL/GenBank/DDBJ whole genome shotgun (WGS) entry which is preliminary data.</text>
</comment>
<dbReference type="InterPro" id="IPR014756">
    <property type="entry name" value="Ig_E-set"/>
</dbReference>
<dbReference type="Gene3D" id="2.60.40.1180">
    <property type="entry name" value="Golgi alpha-mannosidase II"/>
    <property type="match status" value="1"/>
</dbReference>
<proteinExistence type="inferred from homology"/>
<dbReference type="SUPFAM" id="SSF51445">
    <property type="entry name" value="(Trans)glycosidases"/>
    <property type="match status" value="1"/>
</dbReference>
<keyword evidence="8" id="KW-0378">Hydrolase</keyword>
<comment type="catalytic activity">
    <reaction evidence="1">
        <text>Transfers a segment of a (1-&gt;4)-alpha-D-glucan chain to a primary hydroxy group in a similar glucan chain.</text>
        <dbReference type="EC" id="2.4.1.18"/>
    </reaction>
</comment>
<accession>A0ABU5F7L1</accession>
<dbReference type="Pfam" id="PF02806">
    <property type="entry name" value="Alpha-amylase_C"/>
    <property type="match status" value="1"/>
</dbReference>
<dbReference type="InterPro" id="IPR004193">
    <property type="entry name" value="Glyco_hydro_13_N"/>
</dbReference>
<dbReference type="InterPro" id="IPR013780">
    <property type="entry name" value="Glyco_hydro_b"/>
</dbReference>
<dbReference type="CDD" id="cd11325">
    <property type="entry name" value="AmyAc_GTHase"/>
    <property type="match status" value="1"/>
</dbReference>
<dbReference type="SMART" id="SM00642">
    <property type="entry name" value="Aamy"/>
    <property type="match status" value="1"/>
</dbReference>
<comment type="similarity">
    <text evidence="3">Belongs to the glycosyl hydrolase 13 family. GlgB subfamily.</text>
</comment>
<evidence type="ECO:0000256" key="5">
    <source>
        <dbReference type="ARBA" id="ARBA00022679"/>
    </source>
</evidence>
<protein>
    <recommendedName>
        <fullName evidence="4">1,4-alpha-glucan branching enzyme</fullName>
        <ecNumber evidence="4">2.4.1.18</ecNumber>
    </recommendedName>
</protein>
<dbReference type="InterPro" id="IPR044143">
    <property type="entry name" value="GlgB_N_E_set_prok"/>
</dbReference>
<dbReference type="CDD" id="cd02855">
    <property type="entry name" value="E_set_GBE_prok_N"/>
    <property type="match status" value="1"/>
</dbReference>
<dbReference type="SUPFAM" id="SSF81296">
    <property type="entry name" value="E set domains"/>
    <property type="match status" value="1"/>
</dbReference>
<dbReference type="InterPro" id="IPR006047">
    <property type="entry name" value="GH13_cat_dom"/>
</dbReference>
<dbReference type="InterPro" id="IPR006048">
    <property type="entry name" value="A-amylase/branching_C"/>
</dbReference>
<reference evidence="9" key="1">
    <citation type="journal article" date="2023" name="Mar. Drugs">
        <title>Gemmata algarum, a Novel Planctomycete Isolated from an Algal Mat, Displays Antimicrobial Activity.</title>
        <authorList>
            <person name="Kumar G."/>
            <person name="Kallscheuer N."/>
            <person name="Kashif M."/>
            <person name="Ahamad S."/>
            <person name="Jagadeeshwari U."/>
            <person name="Pannikurungottu S."/>
            <person name="Haufschild T."/>
            <person name="Kabuu M."/>
            <person name="Sasikala C."/>
            <person name="Jogler C."/>
            <person name="Ramana C."/>
        </authorList>
    </citation>
    <scope>NUCLEOTIDE SEQUENCE [LARGE SCALE GENOMIC DNA]</scope>
    <source>
        <strain evidence="9">JC673</strain>
    </source>
</reference>
<dbReference type="InterPro" id="IPR017853">
    <property type="entry name" value="GH"/>
</dbReference>
<evidence type="ECO:0000256" key="2">
    <source>
        <dbReference type="ARBA" id="ARBA00002953"/>
    </source>
</evidence>
<dbReference type="SUPFAM" id="SSF51011">
    <property type="entry name" value="Glycosyl hydrolase domain"/>
    <property type="match status" value="1"/>
</dbReference>
<evidence type="ECO:0000313" key="8">
    <source>
        <dbReference type="EMBL" id="MDY3562767.1"/>
    </source>
</evidence>
<dbReference type="InterPro" id="IPR037439">
    <property type="entry name" value="Branching_enzy"/>
</dbReference>
<comment type="function">
    <text evidence="2">Catalyzes the formation of the alpha-1,6-glucosidic linkages in glycogen by scission of a 1,4-alpha-linked oligosaccharide from growing alpha-1,4-glucan chains and the subsequent attachment of the oligosaccharide to the alpha-1,6 position.</text>
</comment>
<evidence type="ECO:0000256" key="3">
    <source>
        <dbReference type="ARBA" id="ARBA00009000"/>
    </source>
</evidence>
<evidence type="ECO:0000256" key="6">
    <source>
        <dbReference type="ARBA" id="ARBA00023277"/>
    </source>
</evidence>
<keyword evidence="9" id="KW-1185">Reference proteome</keyword>
<evidence type="ECO:0000256" key="4">
    <source>
        <dbReference type="ARBA" id="ARBA00012541"/>
    </source>
</evidence>